<evidence type="ECO:0000256" key="2">
    <source>
        <dbReference type="SAM" id="MobiDB-lite"/>
    </source>
</evidence>
<evidence type="ECO:0000313" key="6">
    <source>
        <dbReference type="Proteomes" id="UP000518288"/>
    </source>
</evidence>
<dbReference type="Pfam" id="PF03610">
    <property type="entry name" value="EIIA-man"/>
    <property type="match status" value="1"/>
</dbReference>
<dbReference type="InterPro" id="IPR004701">
    <property type="entry name" value="PTS_EIIA_man-typ"/>
</dbReference>
<comment type="caution">
    <text evidence="5">The sequence shown here is derived from an EMBL/GenBank/DDBJ whole genome shotgun (WGS) entry which is preliminary data.</text>
</comment>
<feature type="region of interest" description="Disordered" evidence="2">
    <location>
        <begin position="132"/>
        <end position="153"/>
    </location>
</feature>
<dbReference type="PANTHER" id="PTHR33799">
    <property type="entry name" value="PTS PERMEASE-RELATED-RELATED"/>
    <property type="match status" value="1"/>
</dbReference>
<sequence length="153" mass="16338">MARLLIIAHAPLASALKAVAAHTFPEEADKLRVLDVLPDMPGEEIESLARALLPAEDDVSDPEALVLCDVFGATPANVVQRLVDGVRIRAIAGVNVSMLWRTLSSPLHATVGELFDRAMKGGVQGVLPVASTRPQNQAFPPGGHDPNQHHHQQ</sequence>
<dbReference type="GO" id="GO:0009401">
    <property type="term" value="P:phosphoenolpyruvate-dependent sugar phosphotransferase system"/>
    <property type="evidence" value="ECO:0007669"/>
    <property type="project" value="InterPro"/>
</dbReference>
<evidence type="ECO:0000256" key="3">
    <source>
        <dbReference type="SAM" id="SignalP"/>
    </source>
</evidence>
<dbReference type="AlphaFoldDB" id="A0A7Y9QXR4"/>
<organism evidence="5 6">
    <name type="scientific">Sphaerotilus montanus</name>
    <dbReference type="NCBI Taxonomy" id="522889"/>
    <lineage>
        <taxon>Bacteria</taxon>
        <taxon>Pseudomonadati</taxon>
        <taxon>Pseudomonadota</taxon>
        <taxon>Betaproteobacteria</taxon>
        <taxon>Burkholderiales</taxon>
        <taxon>Sphaerotilaceae</taxon>
        <taxon>Sphaerotilus</taxon>
    </lineage>
</organism>
<keyword evidence="6" id="KW-1185">Reference proteome</keyword>
<reference evidence="5 6" key="1">
    <citation type="submission" date="2020-07" db="EMBL/GenBank/DDBJ databases">
        <title>Genomic Encyclopedia of Archaeal and Bacterial Type Strains, Phase II (KMG-II): from individual species to whole genera.</title>
        <authorList>
            <person name="Goeker M."/>
        </authorList>
    </citation>
    <scope>NUCLEOTIDE SEQUENCE [LARGE SCALE GENOMIC DNA]</scope>
    <source>
        <strain evidence="5 6">DSM 21226</strain>
    </source>
</reference>
<dbReference type="SUPFAM" id="SSF53062">
    <property type="entry name" value="PTS system fructose IIA component-like"/>
    <property type="match status" value="1"/>
</dbReference>
<feature type="signal peptide" evidence="3">
    <location>
        <begin position="1"/>
        <end position="20"/>
    </location>
</feature>
<evidence type="ECO:0000259" key="4">
    <source>
        <dbReference type="PROSITE" id="PS51096"/>
    </source>
</evidence>
<dbReference type="GO" id="GO:0016020">
    <property type="term" value="C:membrane"/>
    <property type="evidence" value="ECO:0007669"/>
    <property type="project" value="InterPro"/>
</dbReference>
<dbReference type="Gene3D" id="3.40.50.510">
    <property type="entry name" value="Phosphotransferase system, mannose-type IIA component"/>
    <property type="match status" value="1"/>
</dbReference>
<name>A0A7Y9QXR4_9BURK</name>
<dbReference type="EMBL" id="JACCFH010000001">
    <property type="protein sequence ID" value="NYG33408.1"/>
    <property type="molecule type" value="Genomic_DNA"/>
</dbReference>
<dbReference type="Proteomes" id="UP000518288">
    <property type="component" value="Unassembled WGS sequence"/>
</dbReference>
<dbReference type="InterPro" id="IPR051471">
    <property type="entry name" value="Bacterial_PTS_sugar_comp"/>
</dbReference>
<evidence type="ECO:0000256" key="1">
    <source>
        <dbReference type="ARBA" id="ARBA00022679"/>
    </source>
</evidence>
<evidence type="ECO:0000313" key="5">
    <source>
        <dbReference type="EMBL" id="NYG33408.1"/>
    </source>
</evidence>
<proteinExistence type="predicted"/>
<dbReference type="PROSITE" id="PS51096">
    <property type="entry name" value="PTS_EIIA_TYPE_4"/>
    <property type="match status" value="1"/>
</dbReference>
<dbReference type="RefSeq" id="WP_179634176.1">
    <property type="nucleotide sequence ID" value="NZ_CAXYYM010000056.1"/>
</dbReference>
<dbReference type="PANTHER" id="PTHR33799:SF1">
    <property type="entry name" value="PTS SYSTEM MANNOSE-SPECIFIC EIIAB COMPONENT-RELATED"/>
    <property type="match status" value="1"/>
</dbReference>
<keyword evidence="3" id="KW-0732">Signal</keyword>
<accession>A0A7Y9QXR4</accession>
<feature type="chain" id="PRO_5031366957" evidence="3">
    <location>
        <begin position="21"/>
        <end position="153"/>
    </location>
</feature>
<feature type="domain" description="PTS EIIA type-4" evidence="4">
    <location>
        <begin position="1"/>
        <end position="126"/>
    </location>
</feature>
<dbReference type="InterPro" id="IPR036662">
    <property type="entry name" value="PTS_EIIA_man-typ_sf"/>
</dbReference>
<keyword evidence="1" id="KW-0808">Transferase</keyword>
<gene>
    <name evidence="5" type="ORF">BDD16_002394</name>
</gene>
<dbReference type="GO" id="GO:0016740">
    <property type="term" value="F:transferase activity"/>
    <property type="evidence" value="ECO:0007669"/>
    <property type="project" value="UniProtKB-KW"/>
</dbReference>
<protein>
    <submittedName>
        <fullName evidence="5">PTS system ascorbate-specific IIA component</fullName>
    </submittedName>
</protein>